<protein>
    <submittedName>
        <fullName evidence="3">LysM domain-containing protein</fullName>
    </submittedName>
</protein>
<comment type="caution">
    <text evidence="3">The sequence shown here is derived from an EMBL/GenBank/DDBJ whole genome shotgun (WGS) entry which is preliminary data.</text>
</comment>
<keyword evidence="1" id="KW-1133">Transmembrane helix</keyword>
<evidence type="ECO:0000256" key="1">
    <source>
        <dbReference type="SAM" id="Phobius"/>
    </source>
</evidence>
<dbReference type="OrthoDB" id="5084290at2"/>
<keyword evidence="1" id="KW-0812">Transmembrane</keyword>
<dbReference type="Gene3D" id="3.10.350.10">
    <property type="entry name" value="LysM domain"/>
    <property type="match status" value="1"/>
</dbReference>
<dbReference type="RefSeq" id="WP_141923830.1">
    <property type="nucleotide sequence ID" value="NZ_VFQC01000001.1"/>
</dbReference>
<evidence type="ECO:0000313" key="3">
    <source>
        <dbReference type="EMBL" id="TQN32319.1"/>
    </source>
</evidence>
<dbReference type="PROSITE" id="PS51782">
    <property type="entry name" value="LYSM"/>
    <property type="match status" value="1"/>
</dbReference>
<evidence type="ECO:0000313" key="4">
    <source>
        <dbReference type="Proteomes" id="UP000317422"/>
    </source>
</evidence>
<dbReference type="SMART" id="SM00257">
    <property type="entry name" value="LysM"/>
    <property type="match status" value="1"/>
</dbReference>
<keyword evidence="1" id="KW-0472">Membrane</keyword>
<dbReference type="EMBL" id="VFQC01000001">
    <property type="protein sequence ID" value="TQN32319.1"/>
    <property type="molecule type" value="Genomic_DNA"/>
</dbReference>
<proteinExistence type="predicted"/>
<dbReference type="Proteomes" id="UP000317422">
    <property type="component" value="Unassembled WGS sequence"/>
</dbReference>
<keyword evidence="4" id="KW-1185">Reference proteome</keyword>
<dbReference type="InterPro" id="IPR036779">
    <property type="entry name" value="LysM_dom_sf"/>
</dbReference>
<sequence length="155" mass="16256">MSEPALFDWTVEIPEWRADTEDRQDSCGTSPVAGLTDLRAAAVGGRGMRLTRRGRVALVSVLCFAATVGVAMVVMTAVAAGASASGPTPNAMLPGSATTTITVRDGDTLWGIAEQIRPGEDPRRTVHEIVELNDLSDSTLVPGQTLVLPTAESPR</sequence>
<dbReference type="CDD" id="cd00118">
    <property type="entry name" value="LysM"/>
    <property type="match status" value="1"/>
</dbReference>
<evidence type="ECO:0000259" key="2">
    <source>
        <dbReference type="PROSITE" id="PS51782"/>
    </source>
</evidence>
<dbReference type="SUPFAM" id="SSF54106">
    <property type="entry name" value="LysM domain"/>
    <property type="match status" value="1"/>
</dbReference>
<accession>A0A543NKI9</accession>
<name>A0A543NKI9_9ACTN</name>
<dbReference type="AlphaFoldDB" id="A0A543NKI9"/>
<dbReference type="Pfam" id="PF01476">
    <property type="entry name" value="LysM"/>
    <property type="match status" value="1"/>
</dbReference>
<organism evidence="3 4">
    <name type="scientific">Haloactinospora alba</name>
    <dbReference type="NCBI Taxonomy" id="405555"/>
    <lineage>
        <taxon>Bacteria</taxon>
        <taxon>Bacillati</taxon>
        <taxon>Actinomycetota</taxon>
        <taxon>Actinomycetes</taxon>
        <taxon>Streptosporangiales</taxon>
        <taxon>Nocardiopsidaceae</taxon>
        <taxon>Haloactinospora</taxon>
    </lineage>
</organism>
<reference evidence="3 4" key="1">
    <citation type="submission" date="2019-06" db="EMBL/GenBank/DDBJ databases">
        <title>Sequencing the genomes of 1000 actinobacteria strains.</title>
        <authorList>
            <person name="Klenk H.-P."/>
        </authorList>
    </citation>
    <scope>NUCLEOTIDE SEQUENCE [LARGE SCALE GENOMIC DNA]</scope>
    <source>
        <strain evidence="3 4">DSM 45015</strain>
    </source>
</reference>
<feature type="transmembrane region" description="Helical" evidence="1">
    <location>
        <begin position="56"/>
        <end position="82"/>
    </location>
</feature>
<feature type="domain" description="LysM" evidence="2">
    <location>
        <begin position="99"/>
        <end position="148"/>
    </location>
</feature>
<dbReference type="InterPro" id="IPR018392">
    <property type="entry name" value="LysM"/>
</dbReference>
<gene>
    <name evidence="3" type="ORF">FHX37_2270</name>
</gene>